<accession>A0A2Z6QAR1</accession>
<gene>
    <name evidence="1" type="ORF">RclHR1_12020002</name>
</gene>
<evidence type="ECO:0000313" key="1">
    <source>
        <dbReference type="EMBL" id="GBB85532.1"/>
    </source>
</evidence>
<name>A0A2Z6QAR1_9GLOM</name>
<reference evidence="1 2" key="1">
    <citation type="submission" date="2017-11" db="EMBL/GenBank/DDBJ databases">
        <title>The genome of Rhizophagus clarus HR1 reveals common genetic basis of auxotrophy among arbuscular mycorrhizal fungi.</title>
        <authorList>
            <person name="Kobayashi Y."/>
        </authorList>
    </citation>
    <scope>NUCLEOTIDE SEQUENCE [LARGE SCALE GENOMIC DNA]</scope>
    <source>
        <strain evidence="1 2">HR1</strain>
    </source>
</reference>
<proteinExistence type="predicted"/>
<dbReference type="AlphaFoldDB" id="A0A2Z6QAR1"/>
<evidence type="ECO:0000313" key="2">
    <source>
        <dbReference type="Proteomes" id="UP000247702"/>
    </source>
</evidence>
<sequence>MDRTNYYSGLNPIVVQALNNLQYRYSGETPEMWCSRVRYPFKKLLEYNSKYFSKNGFIQMVERVYIDGEFKAGRRSFNIYCTVCDSLVFIHENTIECANIHLNECIAKTVKRRIEYSKPVQKNVKKRGVPSRNSVLSLSSDEIDEIYRTYCFILSNYWTKYSYHYLPEDRKRVVNHLIKSAKVVQRAWRTFKLRPETWAKRVWNMVRNDGTPDEKKFLGITPRKIRVPNDRYIYFLRPGYRYDEKIQAKDVPAYAQNIPALYDHYTPQSWAEKKSEQLWRRLNNVAYIVAFIELHLQGYRIVEYSDWSYMLKWLSNPEYYRNDKYLNNGNENFVRSSEYARYKCKLAGKHYQYNLLDIDYYQYNLLDIDYYKTGNISINGEYTTIDFSDSNNNCKYVQRIFQTIDSLFKYEMYHLQDKNRYAWSAYSGNYKKRPKSLAKWIWEAVRNDGTPDRKKLLGITPRDTYPAPSWPTRDDEWIIEKKWQLSVRLANVTYGIVFKKLYQRGYIIIRGSDWTNQLKWLQNPEYYRIDKDNIEYLIRVTECEKYKDNAWSIKSICECVGL</sequence>
<dbReference type="EMBL" id="BEXD01000228">
    <property type="protein sequence ID" value="GBB85532.1"/>
    <property type="molecule type" value="Genomic_DNA"/>
</dbReference>
<dbReference type="Proteomes" id="UP000247702">
    <property type="component" value="Unassembled WGS sequence"/>
</dbReference>
<organism evidence="1 2">
    <name type="scientific">Rhizophagus clarus</name>
    <dbReference type="NCBI Taxonomy" id="94130"/>
    <lineage>
        <taxon>Eukaryota</taxon>
        <taxon>Fungi</taxon>
        <taxon>Fungi incertae sedis</taxon>
        <taxon>Mucoromycota</taxon>
        <taxon>Glomeromycotina</taxon>
        <taxon>Glomeromycetes</taxon>
        <taxon>Glomerales</taxon>
        <taxon>Glomeraceae</taxon>
        <taxon>Rhizophagus</taxon>
    </lineage>
</organism>
<protein>
    <submittedName>
        <fullName evidence="1">Uncharacterized protein</fullName>
    </submittedName>
</protein>
<keyword evidence="2" id="KW-1185">Reference proteome</keyword>
<comment type="caution">
    <text evidence="1">The sequence shown here is derived from an EMBL/GenBank/DDBJ whole genome shotgun (WGS) entry which is preliminary data.</text>
</comment>